<evidence type="ECO:0000256" key="4">
    <source>
        <dbReference type="ARBA" id="ARBA00022840"/>
    </source>
</evidence>
<dbReference type="Gene3D" id="1.10.510.10">
    <property type="entry name" value="Transferase(Phosphotransferase) domain 1"/>
    <property type="match status" value="1"/>
</dbReference>
<sequence>MRGLFTVALKARQKLGKYKIEKRLSEGGFATVYQAFDTIEGHRVALKIPHAHQMSDDLLRDFRNEARMAARLEHPNILPLKDASIIDDYFVISMPLGERTLADRLQKRLALKTSLGLASQILDALAYAHQQKIIHCDVKPENMVLFADHRLRLADFGIAKVALKTIRGSGTGTVGYMAPEQAMGKPSPRSDVFSAGLILYRMLSGEWPEWPYEWPPAGIKKLRAKVHPDFIAFLKKAIDPHPRNRFRDCEQMRNAFLRLKPRVLSYAERRRTKSA</sequence>
<evidence type="ECO:0000256" key="2">
    <source>
        <dbReference type="ARBA" id="ARBA00022741"/>
    </source>
</evidence>
<dbReference type="InterPro" id="IPR008271">
    <property type="entry name" value="Ser/Thr_kinase_AS"/>
</dbReference>
<organism evidence="6 7">
    <name type="scientific">Thalassoglobus polymorphus</name>
    <dbReference type="NCBI Taxonomy" id="2527994"/>
    <lineage>
        <taxon>Bacteria</taxon>
        <taxon>Pseudomonadati</taxon>
        <taxon>Planctomycetota</taxon>
        <taxon>Planctomycetia</taxon>
        <taxon>Planctomycetales</taxon>
        <taxon>Planctomycetaceae</taxon>
        <taxon>Thalassoglobus</taxon>
    </lineage>
</organism>
<dbReference type="SMART" id="SM00220">
    <property type="entry name" value="S_TKc"/>
    <property type="match status" value="1"/>
</dbReference>
<dbReference type="GO" id="GO:0005524">
    <property type="term" value="F:ATP binding"/>
    <property type="evidence" value="ECO:0007669"/>
    <property type="project" value="UniProtKB-KW"/>
</dbReference>
<evidence type="ECO:0000259" key="5">
    <source>
        <dbReference type="PROSITE" id="PS50011"/>
    </source>
</evidence>
<proteinExistence type="predicted"/>
<protein>
    <submittedName>
        <fullName evidence="6">Serine/threonine-protein kinase PK-1</fullName>
        <ecNumber evidence="6">2.7.11.1</ecNumber>
    </submittedName>
</protein>
<reference evidence="6 7" key="1">
    <citation type="submission" date="2019-02" db="EMBL/GenBank/DDBJ databases">
        <title>Deep-cultivation of Planctomycetes and their phenomic and genomic characterization uncovers novel biology.</title>
        <authorList>
            <person name="Wiegand S."/>
            <person name="Jogler M."/>
            <person name="Boedeker C."/>
            <person name="Pinto D."/>
            <person name="Vollmers J."/>
            <person name="Rivas-Marin E."/>
            <person name="Kohn T."/>
            <person name="Peeters S.H."/>
            <person name="Heuer A."/>
            <person name="Rast P."/>
            <person name="Oberbeckmann S."/>
            <person name="Bunk B."/>
            <person name="Jeske O."/>
            <person name="Meyerdierks A."/>
            <person name="Storesund J.E."/>
            <person name="Kallscheuer N."/>
            <person name="Luecker S."/>
            <person name="Lage O.M."/>
            <person name="Pohl T."/>
            <person name="Merkel B.J."/>
            <person name="Hornburger P."/>
            <person name="Mueller R.-W."/>
            <person name="Bruemmer F."/>
            <person name="Labrenz M."/>
            <person name="Spormann A.M."/>
            <person name="Op den Camp H."/>
            <person name="Overmann J."/>
            <person name="Amann R."/>
            <person name="Jetten M.S.M."/>
            <person name="Mascher T."/>
            <person name="Medema M.H."/>
            <person name="Devos D.P."/>
            <person name="Kaster A.-K."/>
            <person name="Ovreas L."/>
            <person name="Rohde M."/>
            <person name="Galperin M.Y."/>
            <person name="Jogler C."/>
        </authorList>
    </citation>
    <scope>NUCLEOTIDE SEQUENCE [LARGE SCALE GENOMIC DNA]</scope>
    <source>
        <strain evidence="6 7">Mal48</strain>
    </source>
</reference>
<evidence type="ECO:0000256" key="1">
    <source>
        <dbReference type="ARBA" id="ARBA00022679"/>
    </source>
</evidence>
<evidence type="ECO:0000256" key="3">
    <source>
        <dbReference type="ARBA" id="ARBA00022777"/>
    </source>
</evidence>
<keyword evidence="7" id="KW-1185">Reference proteome</keyword>
<keyword evidence="2" id="KW-0547">Nucleotide-binding</keyword>
<gene>
    <name evidence="6" type="primary">spk1</name>
    <name evidence="6" type="ORF">Mal48_10460</name>
</gene>
<dbReference type="InterPro" id="IPR000719">
    <property type="entry name" value="Prot_kinase_dom"/>
</dbReference>
<dbReference type="OrthoDB" id="6111975at2"/>
<keyword evidence="3 6" id="KW-0418">Kinase</keyword>
<dbReference type="SUPFAM" id="SSF56112">
    <property type="entry name" value="Protein kinase-like (PK-like)"/>
    <property type="match status" value="1"/>
</dbReference>
<dbReference type="EMBL" id="CP036267">
    <property type="protein sequence ID" value="QDT31810.1"/>
    <property type="molecule type" value="Genomic_DNA"/>
</dbReference>
<dbReference type="KEGG" id="tpol:Mal48_10460"/>
<dbReference type="AlphaFoldDB" id="A0A517QJJ0"/>
<dbReference type="GO" id="GO:0004674">
    <property type="term" value="F:protein serine/threonine kinase activity"/>
    <property type="evidence" value="ECO:0007669"/>
    <property type="project" value="UniProtKB-EC"/>
</dbReference>
<dbReference type="CDD" id="cd14014">
    <property type="entry name" value="STKc_PknB_like"/>
    <property type="match status" value="1"/>
</dbReference>
<dbReference type="PROSITE" id="PS50011">
    <property type="entry name" value="PROTEIN_KINASE_DOM"/>
    <property type="match status" value="1"/>
</dbReference>
<dbReference type="PANTHER" id="PTHR43289">
    <property type="entry name" value="MITOGEN-ACTIVATED PROTEIN KINASE KINASE KINASE 20-RELATED"/>
    <property type="match status" value="1"/>
</dbReference>
<dbReference type="PANTHER" id="PTHR43289:SF6">
    <property type="entry name" value="SERINE_THREONINE-PROTEIN KINASE NEKL-3"/>
    <property type="match status" value="1"/>
</dbReference>
<dbReference type="PROSITE" id="PS00108">
    <property type="entry name" value="PROTEIN_KINASE_ST"/>
    <property type="match status" value="1"/>
</dbReference>
<evidence type="ECO:0000313" key="7">
    <source>
        <dbReference type="Proteomes" id="UP000315724"/>
    </source>
</evidence>
<dbReference type="RefSeq" id="WP_145196668.1">
    <property type="nucleotide sequence ID" value="NZ_CP036267.1"/>
</dbReference>
<dbReference type="Gene3D" id="3.30.200.20">
    <property type="entry name" value="Phosphorylase Kinase, domain 1"/>
    <property type="match status" value="1"/>
</dbReference>
<name>A0A517QJJ0_9PLAN</name>
<feature type="domain" description="Protein kinase" evidence="5">
    <location>
        <begin position="18"/>
        <end position="257"/>
    </location>
</feature>
<keyword evidence="4" id="KW-0067">ATP-binding</keyword>
<dbReference type="Proteomes" id="UP000315724">
    <property type="component" value="Chromosome"/>
</dbReference>
<accession>A0A517QJJ0</accession>
<keyword evidence="1 6" id="KW-0808">Transferase</keyword>
<evidence type="ECO:0000313" key="6">
    <source>
        <dbReference type="EMBL" id="QDT31810.1"/>
    </source>
</evidence>
<dbReference type="InterPro" id="IPR011009">
    <property type="entry name" value="Kinase-like_dom_sf"/>
</dbReference>
<dbReference type="EC" id="2.7.11.1" evidence="6"/>
<dbReference type="Pfam" id="PF00069">
    <property type="entry name" value="Pkinase"/>
    <property type="match status" value="1"/>
</dbReference>